<comment type="caution">
    <text evidence="16">The sequence shown here is derived from an EMBL/GenBank/DDBJ whole genome shotgun (WGS) entry which is preliminary data.</text>
</comment>
<feature type="region of interest" description="Disordered" evidence="15">
    <location>
        <begin position="65"/>
        <end position="88"/>
    </location>
</feature>
<proteinExistence type="inferred from homology"/>
<evidence type="ECO:0000313" key="16">
    <source>
        <dbReference type="EMBL" id="THH13758.1"/>
    </source>
</evidence>
<dbReference type="EC" id="4.2.1.134" evidence="4 14"/>
<dbReference type="OrthoDB" id="46988at2759"/>
<dbReference type="AlphaFoldDB" id="A0A4S4LQ91"/>
<dbReference type="InterPro" id="IPR007482">
    <property type="entry name" value="Tyr_Pase-like_PTPLA"/>
</dbReference>
<evidence type="ECO:0000256" key="11">
    <source>
        <dbReference type="ARBA" id="ARBA00023160"/>
    </source>
</evidence>
<dbReference type="Proteomes" id="UP000310158">
    <property type="component" value="Unassembled WGS sequence"/>
</dbReference>
<evidence type="ECO:0000256" key="3">
    <source>
        <dbReference type="ARBA" id="ARBA00007811"/>
    </source>
</evidence>
<accession>A0A4S4LQ91</accession>
<comment type="similarity">
    <text evidence="3 14">Belongs to the very long-chain fatty acids dehydratase HACD family.</text>
</comment>
<dbReference type="GO" id="GO:0030497">
    <property type="term" value="P:fatty acid elongation"/>
    <property type="evidence" value="ECO:0007669"/>
    <property type="project" value="TreeGrafter"/>
</dbReference>
<evidence type="ECO:0000256" key="2">
    <source>
        <dbReference type="ARBA" id="ARBA00005194"/>
    </source>
</evidence>
<dbReference type="Pfam" id="PF04387">
    <property type="entry name" value="PTPLA"/>
    <property type="match status" value="1"/>
</dbReference>
<keyword evidence="11 14" id="KW-0275">Fatty acid biosynthesis</keyword>
<evidence type="ECO:0000256" key="6">
    <source>
        <dbReference type="ARBA" id="ARBA00022692"/>
    </source>
</evidence>
<comment type="caution">
    <text evidence="14">Lacks conserved residue(s) required for the propagation of feature annotation.</text>
</comment>
<dbReference type="GO" id="GO:0030148">
    <property type="term" value="P:sphingolipid biosynthetic process"/>
    <property type="evidence" value="ECO:0007669"/>
    <property type="project" value="TreeGrafter"/>
</dbReference>
<keyword evidence="5 14" id="KW-0444">Lipid biosynthesis</keyword>
<name>A0A4S4LQ91_9AGAM</name>
<feature type="compositionally biased region" description="Polar residues" evidence="15">
    <location>
        <begin position="65"/>
        <end position="81"/>
    </location>
</feature>
<evidence type="ECO:0000256" key="8">
    <source>
        <dbReference type="ARBA" id="ARBA00022989"/>
    </source>
</evidence>
<keyword evidence="8 14" id="KW-1133">Transmembrane helix</keyword>
<evidence type="ECO:0000256" key="9">
    <source>
        <dbReference type="ARBA" id="ARBA00023098"/>
    </source>
</evidence>
<feature type="transmembrane region" description="Helical" evidence="14">
    <location>
        <begin position="158"/>
        <end position="180"/>
    </location>
</feature>
<dbReference type="EMBL" id="SGPL01000328">
    <property type="protein sequence ID" value="THH13758.1"/>
    <property type="molecule type" value="Genomic_DNA"/>
</dbReference>
<protein>
    <recommendedName>
        <fullName evidence="4 14">Very-long-chain (3R)-3-hydroxyacyl-CoA dehydratase</fullName>
        <ecNumber evidence="4 14">4.2.1.134</ecNumber>
    </recommendedName>
</protein>
<dbReference type="UniPathway" id="UPA00094"/>
<keyword evidence="10 14" id="KW-0472">Membrane</keyword>
<evidence type="ECO:0000313" key="17">
    <source>
        <dbReference type="Proteomes" id="UP000310158"/>
    </source>
</evidence>
<evidence type="ECO:0000256" key="7">
    <source>
        <dbReference type="ARBA" id="ARBA00022832"/>
    </source>
</evidence>
<comment type="catalytic activity">
    <reaction evidence="13 14">
        <text>a very-long-chain (3R)-3-hydroxyacyl-CoA = a very-long-chain (2E)-enoyl-CoA + H2O</text>
        <dbReference type="Rhea" id="RHEA:45812"/>
        <dbReference type="ChEBI" id="CHEBI:15377"/>
        <dbReference type="ChEBI" id="CHEBI:83728"/>
        <dbReference type="ChEBI" id="CHEBI:85440"/>
        <dbReference type="EC" id="4.2.1.134"/>
    </reaction>
</comment>
<comment type="function">
    <text evidence="14">Catalyzes the third of the four reactions of the long-chain fatty acids elongation cycle. This endoplasmic reticulum-bound enzymatic process, allows the addition of two carbons to the chain of long- and very long-chain fatty acids/VLCFAs per cycle. This enzyme catalyzes the dehydration of the 3-hydroxyacyl-CoA intermediate into trans-2,3-enoyl-CoA, within each cycle of fatty acid elongation. Thereby, it participates to the production of VLCFAs of different chain lengths that are involved in multiple biological processes as precursors of membrane lipids and lipid mediators.</text>
</comment>
<dbReference type="PANTHER" id="PTHR11035">
    <property type="entry name" value="VERY-LONG-CHAIN (3R)-3-HYDROXYACYL-COA DEHYDRATASE"/>
    <property type="match status" value="1"/>
</dbReference>
<feature type="transmembrane region" description="Helical" evidence="14">
    <location>
        <begin position="96"/>
        <end position="121"/>
    </location>
</feature>
<dbReference type="GO" id="GO:0042761">
    <property type="term" value="P:very long-chain fatty acid biosynthetic process"/>
    <property type="evidence" value="ECO:0007669"/>
    <property type="project" value="TreeGrafter"/>
</dbReference>
<keyword evidence="12 14" id="KW-0456">Lyase</keyword>
<keyword evidence="7 14" id="KW-0276">Fatty acid metabolism</keyword>
<sequence length="318" mass="35446">MTCQPNANTELVEVNCKTWRPQFYETCLICELRNPILLQGAEPAGPEPRQRRVLQLGLIHKDQVSSSTPKISQSATMSQQHPPITKKKPTPPLVKGYLVLYNLLSAAGWSYVLYLTLIHLWSPTVPASASIPSFIPTSLVPLYKRATSTFTAVGEPTFYVQSLAILEILHALLGFVRSPLTTTAMQVASRLYLVWYIAARFDSVSAFSFSASPYFRPSETLAYGERVQARASPFYGSMVLSWSVTEVIRYTFYASSLVGIEPRVLVWLRYTTFYVLYITGASSEAFVAFFYAPAAKARRGVGRRVARPCAVVLHLVAR</sequence>
<evidence type="ECO:0000256" key="1">
    <source>
        <dbReference type="ARBA" id="ARBA00004141"/>
    </source>
</evidence>
<comment type="subcellular location">
    <subcellularLocation>
        <location evidence="14">Endoplasmic reticulum membrane</location>
        <topology evidence="14">Multi-pass membrane protein</topology>
    </subcellularLocation>
    <subcellularLocation>
        <location evidence="1">Membrane</location>
        <topology evidence="1">Multi-pass membrane protein</topology>
    </subcellularLocation>
</comment>
<keyword evidence="6 14" id="KW-0812">Transmembrane</keyword>
<evidence type="ECO:0000256" key="13">
    <source>
        <dbReference type="ARBA" id="ARBA00036671"/>
    </source>
</evidence>
<evidence type="ECO:0000256" key="15">
    <source>
        <dbReference type="SAM" id="MobiDB-lite"/>
    </source>
</evidence>
<reference evidence="16 17" key="1">
    <citation type="submission" date="2019-02" db="EMBL/GenBank/DDBJ databases">
        <title>Genome sequencing of the rare red list fungi Bondarzewia mesenterica.</title>
        <authorList>
            <person name="Buettner E."/>
            <person name="Kellner H."/>
        </authorList>
    </citation>
    <scope>NUCLEOTIDE SEQUENCE [LARGE SCALE GENOMIC DNA]</scope>
    <source>
        <strain evidence="16 17">DSM 108281</strain>
    </source>
</reference>
<keyword evidence="9 14" id="KW-0443">Lipid metabolism</keyword>
<evidence type="ECO:0000256" key="12">
    <source>
        <dbReference type="ARBA" id="ARBA00023239"/>
    </source>
</evidence>
<comment type="pathway">
    <text evidence="2 14">Lipid metabolism; fatty acid biosynthesis.</text>
</comment>
<keyword evidence="14" id="KW-0256">Endoplasmic reticulum</keyword>
<dbReference type="GO" id="GO:0102158">
    <property type="term" value="F:very-long-chain (3R)-3-hydroxyacyl-CoA dehydratase activity"/>
    <property type="evidence" value="ECO:0007669"/>
    <property type="project" value="UniProtKB-EC"/>
</dbReference>
<dbReference type="GO" id="GO:0005789">
    <property type="term" value="C:endoplasmic reticulum membrane"/>
    <property type="evidence" value="ECO:0007669"/>
    <property type="project" value="UniProtKB-SubCell"/>
</dbReference>
<evidence type="ECO:0000256" key="5">
    <source>
        <dbReference type="ARBA" id="ARBA00022516"/>
    </source>
</evidence>
<evidence type="ECO:0000256" key="10">
    <source>
        <dbReference type="ARBA" id="ARBA00023136"/>
    </source>
</evidence>
<dbReference type="PANTHER" id="PTHR11035:SF3">
    <property type="entry name" value="VERY-LONG-CHAIN (3R)-3-HYDROXYACYL-COA DEHYDRATASE"/>
    <property type="match status" value="1"/>
</dbReference>
<keyword evidence="17" id="KW-1185">Reference proteome</keyword>
<feature type="transmembrane region" description="Helical" evidence="14">
    <location>
        <begin position="274"/>
        <end position="294"/>
    </location>
</feature>
<gene>
    <name evidence="16" type="ORF">EW146_g6511</name>
</gene>
<evidence type="ECO:0000256" key="14">
    <source>
        <dbReference type="RuleBase" id="RU363109"/>
    </source>
</evidence>
<organism evidence="16 17">
    <name type="scientific">Bondarzewia mesenterica</name>
    <dbReference type="NCBI Taxonomy" id="1095465"/>
    <lineage>
        <taxon>Eukaryota</taxon>
        <taxon>Fungi</taxon>
        <taxon>Dikarya</taxon>
        <taxon>Basidiomycota</taxon>
        <taxon>Agaricomycotina</taxon>
        <taxon>Agaricomycetes</taxon>
        <taxon>Russulales</taxon>
        <taxon>Bondarzewiaceae</taxon>
        <taxon>Bondarzewia</taxon>
    </lineage>
</organism>
<evidence type="ECO:0000256" key="4">
    <source>
        <dbReference type="ARBA" id="ARBA00013122"/>
    </source>
</evidence>